<organism evidence="2 3">
    <name type="scientific">Senna tora</name>
    <dbReference type="NCBI Taxonomy" id="362788"/>
    <lineage>
        <taxon>Eukaryota</taxon>
        <taxon>Viridiplantae</taxon>
        <taxon>Streptophyta</taxon>
        <taxon>Embryophyta</taxon>
        <taxon>Tracheophyta</taxon>
        <taxon>Spermatophyta</taxon>
        <taxon>Magnoliopsida</taxon>
        <taxon>eudicotyledons</taxon>
        <taxon>Gunneridae</taxon>
        <taxon>Pentapetalae</taxon>
        <taxon>rosids</taxon>
        <taxon>fabids</taxon>
        <taxon>Fabales</taxon>
        <taxon>Fabaceae</taxon>
        <taxon>Caesalpinioideae</taxon>
        <taxon>Cassia clade</taxon>
        <taxon>Senna</taxon>
    </lineage>
</organism>
<dbReference type="EMBL" id="JAAIUW010000013">
    <property type="protein sequence ID" value="KAF7801621.1"/>
    <property type="molecule type" value="Genomic_DNA"/>
</dbReference>
<dbReference type="Pfam" id="PF14214">
    <property type="entry name" value="Helitron_like_N"/>
    <property type="match status" value="1"/>
</dbReference>
<accession>A0A834W0R6</accession>
<dbReference type="InterPro" id="IPR025476">
    <property type="entry name" value="Helitron_helicase-like"/>
</dbReference>
<proteinExistence type="predicted"/>
<dbReference type="OrthoDB" id="1706095at2759"/>
<evidence type="ECO:0000313" key="2">
    <source>
        <dbReference type="EMBL" id="KAF7801621.1"/>
    </source>
</evidence>
<name>A0A834W0R6_9FABA</name>
<feature type="domain" description="Helitron helicase-like" evidence="1">
    <location>
        <begin position="272"/>
        <end position="360"/>
    </location>
</feature>
<dbReference type="AlphaFoldDB" id="A0A834W0R6"/>
<keyword evidence="3" id="KW-1185">Reference proteome</keyword>
<reference evidence="2" key="1">
    <citation type="submission" date="2020-09" db="EMBL/GenBank/DDBJ databases">
        <title>Genome-Enabled Discovery of Anthraquinone Biosynthesis in Senna tora.</title>
        <authorList>
            <person name="Kang S.-H."/>
            <person name="Pandey R.P."/>
            <person name="Lee C.-M."/>
            <person name="Sim J.-S."/>
            <person name="Jeong J.-T."/>
            <person name="Choi B.-S."/>
            <person name="Jung M."/>
            <person name="Ginzburg D."/>
            <person name="Zhao K."/>
            <person name="Won S.Y."/>
            <person name="Oh T.-J."/>
            <person name="Yu Y."/>
            <person name="Kim N.-H."/>
            <person name="Lee O.R."/>
            <person name="Lee T.-H."/>
            <person name="Bashyal P."/>
            <person name="Kim T.-S."/>
            <person name="Lee W.-H."/>
            <person name="Kawkins C."/>
            <person name="Kim C.-K."/>
            <person name="Kim J.S."/>
            <person name="Ahn B.O."/>
            <person name="Rhee S.Y."/>
            <person name="Sohng J.K."/>
        </authorList>
    </citation>
    <scope>NUCLEOTIDE SEQUENCE</scope>
    <source>
        <tissue evidence="2">Leaf</tissue>
    </source>
</reference>
<comment type="caution">
    <text evidence="2">The sequence shown here is derived from an EMBL/GenBank/DDBJ whole genome shotgun (WGS) entry which is preliminary data.</text>
</comment>
<gene>
    <name evidence="2" type="ORF">G2W53_040732</name>
</gene>
<dbReference type="PANTHER" id="PTHR10492">
    <property type="match status" value="1"/>
</dbReference>
<dbReference type="PANTHER" id="PTHR10492:SF74">
    <property type="entry name" value="ATP-DEPENDENT DNA HELICASE"/>
    <property type="match status" value="1"/>
</dbReference>
<dbReference type="Proteomes" id="UP000634136">
    <property type="component" value="Unassembled WGS sequence"/>
</dbReference>
<sequence>MLVSEPEELRGASGVKLTATVLEDGEDRRVLADGIGFILGEQSREAMEDSVVHVEDAGWFGELGGVPVVVGGENRSVEKEETRRSRSFTQSRAAARLCFLLLRPSSASTFFSFLLRPSSCPLKLSHRHCHSRKSSSPELLRALPFASQPQNRLKSALEQLEANNQISHGGKIGNTEELLPCECTATNLRDDGETELCFLLFPPTSLSSRDRAPLPVISSGKTELFWRASTTKSGKGHIRHLPFLSLCPALCLMECCIPFLYGFRLTNVGEDDSLRFSSVRFHQKKLRSENYITLTEALSKGQVPSSSVGKRIILPSSFIGGERYSRENFQDAMTICTTTGFLDLFITFTCNPRLMRDITEDILFGTCRAAIYTIEFHKRGMPHAHILFWLAPEDKFTSTTQTDSVIFAEIPNPNAHLALFNAVKNFMIYGPCGASRKSSPCMANGKCSKHFLKRFIDRTSFDEDGYARYRRRESGNAVIKNGVELDNRFVVPYNLRLLLRYQAHINVEFCNQTRSIKYLFKNVSKGHYKVTVAICKAKSSEDDDPIDDVVGNASLKQTKFLDWLEANRIRATAKELTYAQFPTKFVLKTDTREWCSRKASYAIGRLYYVPPSDACYAMGFLDDDKEYIDGINDDSKWSSRVYLRNLFSTLLIHNTIAIPSAVWEQTWMHLSNDILIKERYRLCNPVNA</sequence>
<evidence type="ECO:0000313" key="3">
    <source>
        <dbReference type="Proteomes" id="UP000634136"/>
    </source>
</evidence>
<protein>
    <recommendedName>
        <fullName evidence="1">Helitron helicase-like domain-containing protein</fullName>
    </recommendedName>
</protein>
<evidence type="ECO:0000259" key="1">
    <source>
        <dbReference type="Pfam" id="PF14214"/>
    </source>
</evidence>